<protein>
    <recommendedName>
        <fullName evidence="6">AGC-kinase C-terminal domain-containing protein</fullName>
    </recommendedName>
</protein>
<keyword evidence="8" id="KW-1185">Reference proteome</keyword>
<proteinExistence type="predicted"/>
<evidence type="ECO:0000256" key="5">
    <source>
        <dbReference type="ARBA" id="ARBA00022840"/>
    </source>
</evidence>
<sequence>MNPEERLGCTPNSSFADIVAQPFFRPLDFAALEAKQVPPPYRPEAPADPRDLVHFDPTFTNEPVCFSPDNPSWPHRPVRIRGFRICEPATNVPGGECMMPPIMHMDLEQPLSTRTAHARPATRIYESSLLKLTLSNYHGKLTGNKKVPMFIRTADQKYRPRSDELHLHSHNVRHLPD</sequence>
<dbReference type="Proteomes" id="UP000784294">
    <property type="component" value="Unassembled WGS sequence"/>
</dbReference>
<dbReference type="EMBL" id="CAAALY010020908">
    <property type="protein sequence ID" value="VEL14367.1"/>
    <property type="molecule type" value="Genomic_DNA"/>
</dbReference>
<dbReference type="Gene3D" id="3.30.200.20">
    <property type="entry name" value="Phosphorylase Kinase, domain 1"/>
    <property type="match status" value="1"/>
</dbReference>
<keyword evidence="2" id="KW-0808">Transferase</keyword>
<keyword evidence="3" id="KW-0547">Nucleotide-binding</keyword>
<evidence type="ECO:0000259" key="6">
    <source>
        <dbReference type="PROSITE" id="PS51285"/>
    </source>
</evidence>
<keyword evidence="1" id="KW-0723">Serine/threonine-protein kinase</keyword>
<dbReference type="AlphaFoldDB" id="A0A3S5FCS2"/>
<dbReference type="GO" id="GO:0004674">
    <property type="term" value="F:protein serine/threonine kinase activity"/>
    <property type="evidence" value="ECO:0007669"/>
    <property type="project" value="UniProtKB-KW"/>
</dbReference>
<evidence type="ECO:0000313" key="8">
    <source>
        <dbReference type="Proteomes" id="UP000784294"/>
    </source>
</evidence>
<dbReference type="InterPro" id="IPR000961">
    <property type="entry name" value="AGC-kinase_C"/>
</dbReference>
<evidence type="ECO:0000256" key="3">
    <source>
        <dbReference type="ARBA" id="ARBA00022741"/>
    </source>
</evidence>
<evidence type="ECO:0000256" key="1">
    <source>
        <dbReference type="ARBA" id="ARBA00022527"/>
    </source>
</evidence>
<evidence type="ECO:0000256" key="2">
    <source>
        <dbReference type="ARBA" id="ARBA00022679"/>
    </source>
</evidence>
<keyword evidence="5" id="KW-0067">ATP-binding</keyword>
<name>A0A3S5FCS2_9PLAT</name>
<gene>
    <name evidence="7" type="ORF">PXEA_LOCUS7807</name>
</gene>
<comment type="caution">
    <text evidence="7">The sequence shown here is derived from an EMBL/GenBank/DDBJ whole genome shotgun (WGS) entry which is preliminary data.</text>
</comment>
<evidence type="ECO:0000313" key="7">
    <source>
        <dbReference type="EMBL" id="VEL14367.1"/>
    </source>
</evidence>
<organism evidence="7 8">
    <name type="scientific">Protopolystoma xenopodis</name>
    <dbReference type="NCBI Taxonomy" id="117903"/>
    <lineage>
        <taxon>Eukaryota</taxon>
        <taxon>Metazoa</taxon>
        <taxon>Spiralia</taxon>
        <taxon>Lophotrochozoa</taxon>
        <taxon>Platyhelminthes</taxon>
        <taxon>Monogenea</taxon>
        <taxon>Polyopisthocotylea</taxon>
        <taxon>Polystomatidea</taxon>
        <taxon>Polystomatidae</taxon>
        <taxon>Protopolystoma</taxon>
    </lineage>
</organism>
<dbReference type="OrthoDB" id="63267at2759"/>
<dbReference type="GO" id="GO:0005524">
    <property type="term" value="F:ATP binding"/>
    <property type="evidence" value="ECO:0007669"/>
    <property type="project" value="UniProtKB-KW"/>
</dbReference>
<reference evidence="7" key="1">
    <citation type="submission" date="2018-11" db="EMBL/GenBank/DDBJ databases">
        <authorList>
            <consortium name="Pathogen Informatics"/>
        </authorList>
    </citation>
    <scope>NUCLEOTIDE SEQUENCE</scope>
</reference>
<accession>A0A3S5FCS2</accession>
<evidence type="ECO:0000256" key="4">
    <source>
        <dbReference type="ARBA" id="ARBA00022777"/>
    </source>
</evidence>
<dbReference type="PROSITE" id="PS51285">
    <property type="entry name" value="AGC_KINASE_CTER"/>
    <property type="match status" value="1"/>
</dbReference>
<feature type="domain" description="AGC-kinase C-terminal" evidence="6">
    <location>
        <begin position="25"/>
        <end position="95"/>
    </location>
</feature>
<dbReference type="Gene3D" id="1.10.510.10">
    <property type="entry name" value="Transferase(Phosphotransferase) domain 1"/>
    <property type="match status" value="1"/>
</dbReference>
<keyword evidence="4" id="KW-0418">Kinase</keyword>